<dbReference type="Proteomes" id="UP000663193">
    <property type="component" value="Chromosome 3"/>
</dbReference>
<dbReference type="VEuPathDB" id="FungiDB:JI435_033490"/>
<dbReference type="Pfam" id="PF06985">
    <property type="entry name" value="HET"/>
    <property type="match status" value="1"/>
</dbReference>
<dbReference type="PANTHER" id="PTHR24148">
    <property type="entry name" value="ANKYRIN REPEAT DOMAIN-CONTAINING PROTEIN 39 HOMOLOG-RELATED"/>
    <property type="match status" value="1"/>
</dbReference>
<dbReference type="AlphaFoldDB" id="A0A7U2EWD1"/>
<feature type="domain" description="Heterokaryon incompatibility" evidence="2">
    <location>
        <begin position="76"/>
        <end position="238"/>
    </location>
</feature>
<accession>A0A7U2EWD1</accession>
<dbReference type="InterPro" id="IPR010730">
    <property type="entry name" value="HET"/>
</dbReference>
<feature type="region of interest" description="Disordered" evidence="1">
    <location>
        <begin position="1"/>
        <end position="37"/>
    </location>
</feature>
<reference evidence="4" key="1">
    <citation type="journal article" date="2021" name="BMC Genomics">
        <title>Chromosome-level genome assembly and manually-curated proteome of model necrotroph Parastagonospora nodorum Sn15 reveals a genome-wide trove of candidate effector homologs, and redundancy of virulence-related functions within an accessory chromosome.</title>
        <authorList>
            <person name="Bertazzoni S."/>
            <person name="Jones D.A.B."/>
            <person name="Phan H.T."/>
            <person name="Tan K.-C."/>
            <person name="Hane J.K."/>
        </authorList>
    </citation>
    <scope>NUCLEOTIDE SEQUENCE [LARGE SCALE GENOMIC DNA]</scope>
    <source>
        <strain evidence="4">SN15 / ATCC MYA-4574 / FGSC 10173)</strain>
    </source>
</reference>
<dbReference type="InterPro" id="IPR052895">
    <property type="entry name" value="HetReg/Transcr_Mod"/>
</dbReference>
<keyword evidence="4" id="KW-1185">Reference proteome</keyword>
<evidence type="ECO:0000313" key="4">
    <source>
        <dbReference type="Proteomes" id="UP000663193"/>
    </source>
</evidence>
<proteinExistence type="predicted"/>
<gene>
    <name evidence="3" type="ORF">JI435_033490</name>
</gene>
<dbReference type="EMBL" id="CP069025">
    <property type="protein sequence ID" value="QRC93108.1"/>
    <property type="molecule type" value="Genomic_DNA"/>
</dbReference>
<organism evidence="3 4">
    <name type="scientific">Phaeosphaeria nodorum (strain SN15 / ATCC MYA-4574 / FGSC 10173)</name>
    <name type="common">Glume blotch fungus</name>
    <name type="synonym">Parastagonospora nodorum</name>
    <dbReference type="NCBI Taxonomy" id="321614"/>
    <lineage>
        <taxon>Eukaryota</taxon>
        <taxon>Fungi</taxon>
        <taxon>Dikarya</taxon>
        <taxon>Ascomycota</taxon>
        <taxon>Pezizomycotina</taxon>
        <taxon>Dothideomycetes</taxon>
        <taxon>Pleosporomycetidae</taxon>
        <taxon>Pleosporales</taxon>
        <taxon>Pleosporineae</taxon>
        <taxon>Phaeosphaeriaceae</taxon>
        <taxon>Parastagonospora</taxon>
    </lineage>
</organism>
<name>A0A7U2EWD1_PHANO</name>
<evidence type="ECO:0000313" key="3">
    <source>
        <dbReference type="EMBL" id="QRC93108.1"/>
    </source>
</evidence>
<dbReference type="OrthoDB" id="5386682at2759"/>
<dbReference type="Pfam" id="PF26639">
    <property type="entry name" value="Het-6_barrel"/>
    <property type="match status" value="1"/>
</dbReference>
<evidence type="ECO:0000256" key="1">
    <source>
        <dbReference type="SAM" id="MobiDB-lite"/>
    </source>
</evidence>
<protein>
    <recommendedName>
        <fullName evidence="2">Heterokaryon incompatibility domain-containing protein</fullName>
    </recommendedName>
</protein>
<dbReference type="PANTHER" id="PTHR24148:SF73">
    <property type="entry name" value="HET DOMAIN PROTEIN (AFU_ORTHOLOGUE AFUA_8G01020)"/>
    <property type="match status" value="1"/>
</dbReference>
<evidence type="ECO:0000259" key="2">
    <source>
        <dbReference type="Pfam" id="PF06985"/>
    </source>
</evidence>
<sequence>MAEPTRRSSRVAKRAQKSEKKKPTPLKPLQDASSRPQYRYQALSHPDSIRLVKVCSTSPRIECEIRTVLLSQFPSYEALSYCWGPTSQRVPIICNGSMFEVSPSLRDGLQQLYQYSKTSGNSWFWVDQICINQEEGLERTHQVQLMNTIYSSSIRTVIWLPLDEPTVVAAKSLILDFRKILVARGEIRAEIEEREGVVEEVSSQATVKIMPSREDGRWPALRELLGLPWFQRVWIIQEVALSTRPAIMLCGTQNLLWPVLYETIGWMYRHPLEVNFVLGSSDVERLGIIGMKTTWVDGSDQVTWDLQSLLLLSENALATVTNDQVFALLGLCRDTREPENWPVELNPDYDRPQAEVLMSVTRYCIRQNCNLDMLHLVDATAGALDDGNPSWVLKLGLYRQRLRIDTAQVFTHSNHRTLETAYSDVSNGLHPAIDDKTAPEILRLRGTRVDKAILFCRSFVYDDFWDSSGDIKKGNLRLRDDIRASLEFCEENLPYMPTSELRRAFFLATTRGLTPEWNDAVDEPLIHFETFLGIREETMAEVNHAPWGRPDPGRYSLRLDAMKGRRVFITSQGRIGAGPDHMEPNDVIAVLFGGHFPLVLRRKDNGQWRFIGLCYIPGLMKGEALQGDGAKEENHEWFDLI</sequence>